<dbReference type="Gene3D" id="1.10.630.10">
    <property type="entry name" value="Cytochrome P450"/>
    <property type="match status" value="1"/>
</dbReference>
<keyword evidence="3" id="KW-0560">Oxidoreductase</keyword>
<proteinExistence type="inferred from homology"/>
<dbReference type="EMBL" id="GDJX01003921">
    <property type="protein sequence ID" value="JAT64015.1"/>
    <property type="molecule type" value="Transcribed_RNA"/>
</dbReference>
<accession>A0A1D1ZAZ7</accession>
<evidence type="ECO:0000256" key="5">
    <source>
        <dbReference type="PIRSR" id="PIRSR602401-1"/>
    </source>
</evidence>
<keyword evidence="5" id="KW-0349">Heme</keyword>
<dbReference type="Pfam" id="PF00067">
    <property type="entry name" value="p450"/>
    <property type="match status" value="1"/>
</dbReference>
<organism evidence="7">
    <name type="scientific">Anthurium amnicola</name>
    <dbReference type="NCBI Taxonomy" id="1678845"/>
    <lineage>
        <taxon>Eukaryota</taxon>
        <taxon>Viridiplantae</taxon>
        <taxon>Streptophyta</taxon>
        <taxon>Embryophyta</taxon>
        <taxon>Tracheophyta</taxon>
        <taxon>Spermatophyta</taxon>
        <taxon>Magnoliopsida</taxon>
        <taxon>Liliopsida</taxon>
        <taxon>Araceae</taxon>
        <taxon>Pothoideae</taxon>
        <taxon>Potheae</taxon>
        <taxon>Anthurium</taxon>
    </lineage>
</organism>
<dbReference type="InterPro" id="IPR001128">
    <property type="entry name" value="Cyt_P450"/>
</dbReference>
<feature type="non-terminal residue" evidence="7">
    <location>
        <position position="1"/>
    </location>
</feature>
<dbReference type="InterPro" id="IPR036396">
    <property type="entry name" value="Cyt_P450_sf"/>
</dbReference>
<dbReference type="GO" id="GO:0020037">
    <property type="term" value="F:heme binding"/>
    <property type="evidence" value="ECO:0007669"/>
    <property type="project" value="InterPro"/>
</dbReference>
<keyword evidence="2 5" id="KW-0479">Metal-binding</keyword>
<evidence type="ECO:0000256" key="3">
    <source>
        <dbReference type="ARBA" id="ARBA00023002"/>
    </source>
</evidence>
<keyword evidence="6" id="KW-0472">Membrane</keyword>
<gene>
    <name evidence="7" type="primary">CYP704C1_15</name>
    <name evidence="7" type="ORF">g.60559</name>
</gene>
<reference evidence="7" key="1">
    <citation type="submission" date="2015-07" db="EMBL/GenBank/DDBJ databases">
        <title>Transcriptome Assembly of Anthurium amnicola.</title>
        <authorList>
            <person name="Suzuki J."/>
        </authorList>
    </citation>
    <scope>NUCLEOTIDE SEQUENCE</scope>
</reference>
<feature type="binding site" description="axial binding residue" evidence="5">
    <location>
        <position position="475"/>
    </location>
    <ligand>
        <name>heme</name>
        <dbReference type="ChEBI" id="CHEBI:30413"/>
    </ligand>
    <ligandPart>
        <name>Fe</name>
        <dbReference type="ChEBI" id="CHEBI:18248"/>
    </ligandPart>
</feature>
<dbReference type="PRINTS" id="PR00463">
    <property type="entry name" value="EP450I"/>
</dbReference>
<dbReference type="GO" id="GO:0004497">
    <property type="term" value="F:monooxygenase activity"/>
    <property type="evidence" value="ECO:0007669"/>
    <property type="project" value="InterPro"/>
</dbReference>
<dbReference type="InterPro" id="IPR002401">
    <property type="entry name" value="Cyt_P450_E_grp-I"/>
</dbReference>
<evidence type="ECO:0000256" key="1">
    <source>
        <dbReference type="ARBA" id="ARBA00010617"/>
    </source>
</evidence>
<feature type="transmembrane region" description="Helical" evidence="6">
    <location>
        <begin position="29"/>
        <end position="50"/>
    </location>
</feature>
<dbReference type="AlphaFoldDB" id="A0A1D1ZAZ7"/>
<evidence type="ECO:0000256" key="6">
    <source>
        <dbReference type="SAM" id="Phobius"/>
    </source>
</evidence>
<evidence type="ECO:0000313" key="7">
    <source>
        <dbReference type="EMBL" id="JAT64015.1"/>
    </source>
</evidence>
<sequence length="532" mass="59798">RHAGCPSKPAPTATNRPESSTMYLFNNPLMVLLSLAATAAALLLGLRVLLGNRKKRGGRRPPVGGTVFNLVFHLADQYDYYTDLARRHGSFRLVHPLGDYVCLVSPPDVEYILKTNFANYGKGALNYELMSDLLGDGIFAVDGEKWRQQRKIASFEFSARNLRDYSSGIFRRKAISLALMVSEAANSHCAVEIQDLLMKSTLDSIFKVGFGVDLDTLSGSNPEGTKFAKAFDASSQVIHWRYGDVFWKVKRFLNVGAEAALKQHLKVIDEFIYKAIQRKTETLSAQQQDGWMKHDILSRFLVKGDEGMKMNEKYLRDIILNLVIAGRDTTAGTLSWFFCMLCKHPEVQDKVAREVAMATGLGSNISMADFSTALTEEALDKMQYLHAAITETLRLYPAVPVDPKVCLSDDTLPGGYNVRKGDLVSYVPYAMGRMKHLWGEDVEEFRPERWLDEKGIFQPESPFKFTAFQAGLRICLGKEFAYRQMKIFAAVLVHFFTYELKDPDKEIKYKCSLTMSIARGLHVAAFHRGANA</sequence>
<keyword evidence="4 5" id="KW-0408">Iron</keyword>
<dbReference type="GO" id="GO:0016705">
    <property type="term" value="F:oxidoreductase activity, acting on paired donors, with incorporation or reduction of molecular oxygen"/>
    <property type="evidence" value="ECO:0007669"/>
    <property type="project" value="InterPro"/>
</dbReference>
<dbReference type="GO" id="GO:0005506">
    <property type="term" value="F:iron ion binding"/>
    <property type="evidence" value="ECO:0007669"/>
    <property type="project" value="InterPro"/>
</dbReference>
<dbReference type="PANTHER" id="PTHR24296">
    <property type="entry name" value="CYTOCHROME P450"/>
    <property type="match status" value="1"/>
</dbReference>
<keyword evidence="6" id="KW-1133">Transmembrane helix</keyword>
<comment type="similarity">
    <text evidence="1">Belongs to the cytochrome P450 family.</text>
</comment>
<comment type="cofactor">
    <cofactor evidence="5">
        <name>heme</name>
        <dbReference type="ChEBI" id="CHEBI:30413"/>
    </cofactor>
</comment>
<evidence type="ECO:0000256" key="2">
    <source>
        <dbReference type="ARBA" id="ARBA00022723"/>
    </source>
</evidence>
<keyword evidence="6" id="KW-0812">Transmembrane</keyword>
<dbReference type="PRINTS" id="PR00385">
    <property type="entry name" value="P450"/>
</dbReference>
<protein>
    <submittedName>
        <fullName evidence="7">Cytochrome P450 704C1</fullName>
    </submittedName>
</protein>
<dbReference type="SUPFAM" id="SSF48264">
    <property type="entry name" value="Cytochrome P450"/>
    <property type="match status" value="1"/>
</dbReference>
<name>A0A1D1ZAZ7_9ARAE</name>
<evidence type="ECO:0000256" key="4">
    <source>
        <dbReference type="ARBA" id="ARBA00023004"/>
    </source>
</evidence>
<dbReference type="CDD" id="cd11064">
    <property type="entry name" value="CYP86A"/>
    <property type="match status" value="1"/>
</dbReference>